<reference evidence="3 4" key="1">
    <citation type="journal article" date="2006" name="Nature">
        <title>Global trends of whole-genome duplications revealed by the ciliate Paramecium tetraurelia.</title>
        <authorList>
            <consortium name="Genoscope"/>
            <person name="Aury J.-M."/>
            <person name="Jaillon O."/>
            <person name="Duret L."/>
            <person name="Noel B."/>
            <person name="Jubin C."/>
            <person name="Porcel B.M."/>
            <person name="Segurens B."/>
            <person name="Daubin V."/>
            <person name="Anthouard V."/>
            <person name="Aiach N."/>
            <person name="Arnaiz O."/>
            <person name="Billaut A."/>
            <person name="Beisson J."/>
            <person name="Blanc I."/>
            <person name="Bouhouche K."/>
            <person name="Camara F."/>
            <person name="Duharcourt S."/>
            <person name="Guigo R."/>
            <person name="Gogendeau D."/>
            <person name="Katinka M."/>
            <person name="Keller A.-M."/>
            <person name="Kissmehl R."/>
            <person name="Klotz C."/>
            <person name="Koll F."/>
            <person name="Le Moue A."/>
            <person name="Lepere C."/>
            <person name="Malinsky S."/>
            <person name="Nowacki M."/>
            <person name="Nowak J.K."/>
            <person name="Plattner H."/>
            <person name="Poulain J."/>
            <person name="Ruiz F."/>
            <person name="Serrano V."/>
            <person name="Zagulski M."/>
            <person name="Dessen P."/>
            <person name="Betermier M."/>
            <person name="Weissenbach J."/>
            <person name="Scarpelli C."/>
            <person name="Schachter V."/>
            <person name="Sperling L."/>
            <person name="Meyer E."/>
            <person name="Cohen J."/>
            <person name="Wincker P."/>
        </authorList>
    </citation>
    <scope>NUCLEOTIDE SEQUENCE [LARGE SCALE GENOMIC DNA]</scope>
    <source>
        <strain evidence="3 4">Stock d4-2</strain>
    </source>
</reference>
<dbReference type="Gene3D" id="2.20.110.10">
    <property type="entry name" value="Histone H3 K4-specific methyltransferase SET7/9 N-terminal domain"/>
    <property type="match status" value="2"/>
</dbReference>
<dbReference type="PROSITE" id="PS50105">
    <property type="entry name" value="SAM_DOMAIN"/>
    <property type="match status" value="1"/>
</dbReference>
<dbReference type="Pfam" id="PF02493">
    <property type="entry name" value="MORN"/>
    <property type="match status" value="5"/>
</dbReference>
<evidence type="ECO:0000313" key="4">
    <source>
        <dbReference type="Proteomes" id="UP000000600"/>
    </source>
</evidence>
<sequence length="300" mass="35037">MNIILFTQIRMNILYLQLLICKGEMKDNTKHGKGVYKFANGNRYEGEWHSNQKHGTGKYFYSSGELYIGQWQRNKKNGYGQHFGLYGDRYVGNWLNNCKHGQGTIYYADNSIYSGEFQDNKKQGSGYFYNAITRQLSYQLYDNDKLKEQNTVDQVPCDFENVFSAFLVIDNNKLYLQSLPNNKLNETHQIQQETLSALNEIVTLKGKKKMQEWNIDEVCTWLDYLGLSQYQEKFIKNHMIGEILHDLTDVELKDELGIDISAHRNLILSKQIYIRNIISKKWKGQSTGLIVKTQVINHQI</sequence>
<feature type="domain" description="SAM" evidence="2">
    <location>
        <begin position="213"/>
        <end position="277"/>
    </location>
</feature>
<dbReference type="SMART" id="SM00454">
    <property type="entry name" value="SAM"/>
    <property type="match status" value="1"/>
</dbReference>
<keyword evidence="1" id="KW-0677">Repeat</keyword>
<dbReference type="SUPFAM" id="SSF47769">
    <property type="entry name" value="SAM/Pointed domain"/>
    <property type="match status" value="1"/>
</dbReference>
<dbReference type="InterPro" id="IPR001660">
    <property type="entry name" value="SAM"/>
</dbReference>
<dbReference type="AlphaFoldDB" id="A0E8G4"/>
<dbReference type="PANTHER" id="PTHR43215:SF14">
    <property type="entry name" value="RADIAL SPOKE HEAD 1 HOMOLOG"/>
    <property type="match status" value="1"/>
</dbReference>
<dbReference type="InterPro" id="IPR003409">
    <property type="entry name" value="MORN"/>
</dbReference>
<evidence type="ECO:0000259" key="2">
    <source>
        <dbReference type="PROSITE" id="PS50105"/>
    </source>
</evidence>
<dbReference type="Gene3D" id="1.10.150.50">
    <property type="entry name" value="Transcription Factor, Ets-1"/>
    <property type="match status" value="1"/>
</dbReference>
<name>A0E8G4_PARTE</name>
<dbReference type="InterPro" id="IPR013761">
    <property type="entry name" value="SAM/pointed_sf"/>
</dbReference>
<dbReference type="Pfam" id="PF07647">
    <property type="entry name" value="SAM_2"/>
    <property type="match status" value="1"/>
</dbReference>
<dbReference type="OrthoDB" id="312720at2759"/>
<evidence type="ECO:0000256" key="1">
    <source>
        <dbReference type="ARBA" id="ARBA00022737"/>
    </source>
</evidence>
<dbReference type="PANTHER" id="PTHR43215">
    <property type="entry name" value="RADIAL SPOKE HEAD 1 HOMOLOG"/>
    <property type="match status" value="1"/>
</dbReference>
<protein>
    <recommendedName>
        <fullName evidence="2">SAM domain-containing protein</fullName>
    </recommendedName>
</protein>
<dbReference type="EMBL" id="CT868663">
    <property type="protein sequence ID" value="CAK91581.1"/>
    <property type="molecule type" value="Genomic_DNA"/>
</dbReference>
<dbReference type="SMART" id="SM00698">
    <property type="entry name" value="MORN"/>
    <property type="match status" value="5"/>
</dbReference>
<dbReference type="FunFam" id="2.20.110.10:FF:000002">
    <property type="entry name" value="Phosphatidylinositol 4-phosphate 5-kinase 8"/>
    <property type="match status" value="1"/>
</dbReference>
<dbReference type="KEGG" id="ptm:GSPATT00024310001"/>
<dbReference type="InParanoid" id="A0E8G4"/>
<evidence type="ECO:0000313" key="3">
    <source>
        <dbReference type="EMBL" id="CAK91581.1"/>
    </source>
</evidence>
<dbReference type="GeneID" id="5044763"/>
<dbReference type="HOGENOM" id="CLU_928934_0_0_1"/>
<gene>
    <name evidence="3" type="ORF">GSPATT00024310001</name>
</gene>
<dbReference type="Proteomes" id="UP000000600">
    <property type="component" value="Unassembled WGS sequence"/>
</dbReference>
<dbReference type="STRING" id="5888.A0E8G4"/>
<accession>A0E8G4</accession>
<dbReference type="SUPFAM" id="SSF82185">
    <property type="entry name" value="Histone H3 K4-specific methyltransferase SET7/9 N-terminal domain"/>
    <property type="match status" value="1"/>
</dbReference>
<dbReference type="RefSeq" id="XP_001458978.1">
    <property type="nucleotide sequence ID" value="XM_001458941.1"/>
</dbReference>
<dbReference type="eggNOG" id="KOG0231">
    <property type="taxonomic scope" value="Eukaryota"/>
</dbReference>
<proteinExistence type="predicted"/>
<organism evidence="3 4">
    <name type="scientific">Paramecium tetraurelia</name>
    <dbReference type="NCBI Taxonomy" id="5888"/>
    <lineage>
        <taxon>Eukaryota</taxon>
        <taxon>Sar</taxon>
        <taxon>Alveolata</taxon>
        <taxon>Ciliophora</taxon>
        <taxon>Intramacronucleata</taxon>
        <taxon>Oligohymenophorea</taxon>
        <taxon>Peniculida</taxon>
        <taxon>Parameciidae</taxon>
        <taxon>Paramecium</taxon>
    </lineage>
</organism>
<keyword evidence="4" id="KW-1185">Reference proteome</keyword>